<gene>
    <name evidence="1" type="ORF">NYR97_14895</name>
</gene>
<protein>
    <submittedName>
        <fullName evidence="1">Uncharacterized protein</fullName>
    </submittedName>
</protein>
<proteinExistence type="predicted"/>
<reference evidence="1 2" key="1">
    <citation type="submission" date="2022-08" db="EMBL/GenBank/DDBJ databases">
        <title>Whole genome sequencing-based tracing of a 2022 introduction and outbreak of Xanthomonas hortorum pv. pelargonii.</title>
        <authorList>
            <person name="Iruegas-Bocardo F."/>
            <person name="Weisberg A.K."/>
            <person name="Riutta E.R."/>
            <person name="Kilday K."/>
            <person name="Bonkowski J.C."/>
            <person name="Creswell T."/>
            <person name="Daughtrey M.L."/>
            <person name="Rane K."/>
            <person name="Grunwald N.J."/>
            <person name="Chang J.H."/>
            <person name="Putnam M.L."/>
        </authorList>
    </citation>
    <scope>NUCLEOTIDE SEQUENCE [LARGE SCALE GENOMIC DNA]</scope>
    <source>
        <strain evidence="1 2">22-323</strain>
    </source>
</reference>
<evidence type="ECO:0000313" key="2">
    <source>
        <dbReference type="Proteomes" id="UP001302716"/>
    </source>
</evidence>
<evidence type="ECO:0000313" key="1">
    <source>
        <dbReference type="EMBL" id="WOB48529.1"/>
    </source>
</evidence>
<dbReference type="AlphaFoldDB" id="A0AAU0B8U8"/>
<dbReference type="EMBL" id="CP103836">
    <property type="protein sequence ID" value="WOB48529.1"/>
    <property type="molecule type" value="Genomic_DNA"/>
</dbReference>
<name>A0AAU0B8U8_9XANT</name>
<dbReference type="RefSeq" id="WP_210762088.1">
    <property type="nucleotide sequence ID" value="NZ_CP103836.1"/>
</dbReference>
<organism evidence="1 2">
    <name type="scientific">Xanthomonas hydrangeae</name>
    <dbReference type="NCBI Taxonomy" id="2775159"/>
    <lineage>
        <taxon>Bacteria</taxon>
        <taxon>Pseudomonadati</taxon>
        <taxon>Pseudomonadota</taxon>
        <taxon>Gammaproteobacteria</taxon>
        <taxon>Lysobacterales</taxon>
        <taxon>Lysobacteraceae</taxon>
        <taxon>Xanthomonas</taxon>
    </lineage>
</organism>
<accession>A0AAU0B8U8</accession>
<dbReference type="Proteomes" id="UP001302716">
    <property type="component" value="Chromosome"/>
</dbReference>
<keyword evidence="2" id="KW-1185">Reference proteome</keyword>
<sequence length="61" mass="6828">MSDGGLVVEEVKKADFRGSPAAAQYDARTGGMLTAMRRTLRNKERLVELDFARLYLYFKGG</sequence>